<keyword evidence="2" id="KW-1185">Reference proteome</keyword>
<reference evidence="1 2" key="1">
    <citation type="submission" date="2014-12" db="EMBL/GenBank/DDBJ databases">
        <title>Genomes of Geoalkalibacter ferrihydriticus and Geoalkalibacter subterraneus, two haloalkaliphilic metal-reducing members of the Geobacteraceae.</title>
        <authorList>
            <person name="Badalamenti J.P."/>
            <person name="Torres C.I."/>
            <person name="Krajmalnik-Brown R."/>
            <person name="Bond D.R."/>
        </authorList>
    </citation>
    <scope>NUCLEOTIDE SEQUENCE [LARGE SCALE GENOMIC DNA]</scope>
    <source>
        <strain evidence="1 2">DSM 17813</strain>
    </source>
</reference>
<evidence type="ECO:0000313" key="1">
    <source>
        <dbReference type="EMBL" id="KIH78000.1"/>
    </source>
</evidence>
<protein>
    <submittedName>
        <fullName evidence="1">Uncharacterized protein</fullName>
    </submittedName>
</protein>
<comment type="caution">
    <text evidence="1">The sequence shown here is derived from an EMBL/GenBank/DDBJ whole genome shotgun (WGS) entry which is preliminary data.</text>
</comment>
<dbReference type="PROSITE" id="PS51257">
    <property type="entry name" value="PROKAR_LIPOPROTEIN"/>
    <property type="match status" value="1"/>
</dbReference>
<evidence type="ECO:0000313" key="2">
    <source>
        <dbReference type="Proteomes" id="UP000035068"/>
    </source>
</evidence>
<dbReference type="EMBL" id="JWJD01000001">
    <property type="protein sequence ID" value="KIH78000.1"/>
    <property type="molecule type" value="Genomic_DNA"/>
</dbReference>
<accession>A0A0C2HT63</accession>
<dbReference type="AlphaFoldDB" id="A0A0C2HT63"/>
<proteinExistence type="predicted"/>
<sequence>MRLGQLKPLVFLLAVLVPFFLTGCGSSSTSSAPISGDDVLTSGIAVDPYIEGAVFAEMLDGEELQRSTSSDKNGLFSFTEPLTPGSLIVMVEGGIHNGVPFTGTLKRQVDSATDAEGRLIASPLTTLLANGLSADEVIGLLGDAGIEGLSPADLTADPMAGLLEISGEEATDEALARLQAAMTVRAFLTVVDALSESEGWEVTLEDFTEDRRGLLAQMATGVKATLNATKVQAISSNIALGLGVSDAPPVRLVDVIQTAVSITDYVTARVISTSGDEIPDVESVLGSQAVQDMAFRYYLANNFTDEQREQLSEELQTQLPVVSPGDAFVLDPTSETPDVLPSDPVFTQELVSGKTFVFHEDDILEIIVFYANGTFLSYGDEDEGLFGHTGTWQIVNGKLVGNAEGYSSVEHTLISRDPSEIEVEFYDAEADETVIQTWVRAIPFVESDLAGRSFLVGQVLDDQLLRISFSADGSGVADFQEEEFVVDHFTWSINDSGAAVLVFPDFTDNLFRLPARSDGFVVVGYSLDAQGELDEVFGGEMLPAFPVEEELLLDKMFLSIPVFDTEDTVLVYFDEDGAYLLDEMSVAWQRVATWSVVDDSVVIDFLAPMPDGTSRIEMRLTWQNESLWFWVEGYSQQGTLLFAQPEEYREQLQLSVGDIDGATFRGEEDSEVFFVQFETDGGVLLCEGAEPCEEYELAGTWDIDRGVVFLSSIVEGNYNVLRLLSLDGEFFTFETRVIDEGQALDIFEETWVRLPQDLPQD</sequence>
<gene>
    <name evidence="1" type="ORF">GFER_05215</name>
</gene>
<organism evidence="1 2">
    <name type="scientific">Geoalkalibacter ferrihydriticus DSM 17813</name>
    <dbReference type="NCBI Taxonomy" id="1121915"/>
    <lineage>
        <taxon>Bacteria</taxon>
        <taxon>Pseudomonadati</taxon>
        <taxon>Thermodesulfobacteriota</taxon>
        <taxon>Desulfuromonadia</taxon>
        <taxon>Desulfuromonadales</taxon>
        <taxon>Geoalkalibacteraceae</taxon>
        <taxon>Geoalkalibacter</taxon>
    </lineage>
</organism>
<dbReference type="Proteomes" id="UP000035068">
    <property type="component" value="Unassembled WGS sequence"/>
</dbReference>
<name>A0A0C2HT63_9BACT</name>